<sequence>MPQTLFEIPQLKQLLKQALTETLTEQRDLLREVFADALEDVALLDAIREGEATETVERDAVFAVLEETS</sequence>
<keyword evidence="2" id="KW-1185">Reference proteome</keyword>
<protein>
    <submittedName>
        <fullName evidence="1">Uncharacterized protein</fullName>
    </submittedName>
</protein>
<organism evidence="1 2">
    <name type="scientific">Thiorhodovibrio winogradskyi</name>
    <dbReference type="NCBI Taxonomy" id="77007"/>
    <lineage>
        <taxon>Bacteria</taxon>
        <taxon>Pseudomonadati</taxon>
        <taxon>Pseudomonadota</taxon>
        <taxon>Gammaproteobacteria</taxon>
        <taxon>Chromatiales</taxon>
        <taxon>Chromatiaceae</taxon>
        <taxon>Thiorhodovibrio</taxon>
    </lineage>
</organism>
<dbReference type="EMBL" id="CP121472">
    <property type="protein sequence ID" value="WPL16083.1"/>
    <property type="molecule type" value="Genomic_DNA"/>
</dbReference>
<dbReference type="Proteomes" id="UP001432180">
    <property type="component" value="Chromosome"/>
</dbReference>
<evidence type="ECO:0000313" key="2">
    <source>
        <dbReference type="Proteomes" id="UP001432180"/>
    </source>
</evidence>
<dbReference type="Pfam" id="PF25734">
    <property type="entry name" value="RelB_like_antitoxin"/>
    <property type="match status" value="1"/>
</dbReference>
<evidence type="ECO:0000313" key="1">
    <source>
        <dbReference type="EMBL" id="WPL16083.1"/>
    </source>
</evidence>
<accession>A0ABZ0S653</accession>
<proteinExistence type="predicted"/>
<name>A0ABZ0S653_9GAMM</name>
<dbReference type="InterPro" id="IPR057930">
    <property type="entry name" value="Antitoxin_put"/>
</dbReference>
<reference evidence="1 2" key="1">
    <citation type="journal article" date="2023" name="Microorganisms">
        <title>Thiorhodovibrio frisius and Trv. litoralis spp. nov., Two Novel Members from a Clade of Fastidious Purple Sulfur Bacteria That Exhibit Unique Red-Shifted Light-Harvesting Capabilities.</title>
        <authorList>
            <person name="Methner A."/>
            <person name="Kuzyk S.B."/>
            <person name="Petersen J."/>
            <person name="Bauer S."/>
            <person name="Brinkmann H."/>
            <person name="Sichau K."/>
            <person name="Wanner G."/>
            <person name="Wolf J."/>
            <person name="Neumann-Schaal M."/>
            <person name="Henke P."/>
            <person name="Tank M."/>
            <person name="Sproer C."/>
            <person name="Bunk B."/>
            <person name="Overmann J."/>
        </authorList>
    </citation>
    <scope>NUCLEOTIDE SEQUENCE [LARGE SCALE GENOMIC DNA]</scope>
    <source>
        <strain evidence="1 2">DSM 6702</strain>
    </source>
</reference>
<gene>
    <name evidence="1" type="ORF">Thiowin_01020</name>
</gene>